<feature type="region of interest" description="Disordered" evidence="1">
    <location>
        <begin position="320"/>
        <end position="340"/>
    </location>
</feature>
<sequence length="416" mass="48490">MDELHLYADWGSTGESSRSTDDTLTDKVDPTTRFRRVEDMMRMFSSPSAGSRRFTSVIVDNREQNLLSYGTYAVETNEQPKRTSTRMANFVNAMRIIYGGHESLSPSSFIHWRRKLMNWIKLSTLKKRAARGSQFIYTIDPRASKQENRFQIQKIRERLWNELKTHEFCLNNFIEQEKMCKQLEAVKKKQMRKEVKDLAKREYFRVHNLINQGLLTPEEVACLREQYSMEPPKFIPGQMRGKPAENGTPYVYIPAIETRTPIYHNMSYLEQIMKARLKQLNKETPEVKKTLYHIAQGRSSFTNDALHQLLEEVFGPPSIRPSTTSLSSISRSSQTSQGSEIKSTIWQEAYPLESSVSEMDKKERNPLTKRKIPLGQTTSNLAQWNDEVYENESIRYLYAQAELLFPNLRYRSQGHS</sequence>
<dbReference type="EMBL" id="SUNJ01006439">
    <property type="protein sequence ID" value="TPP62783.1"/>
    <property type="molecule type" value="Genomic_DNA"/>
</dbReference>
<evidence type="ECO:0000313" key="3">
    <source>
        <dbReference type="Proteomes" id="UP000316759"/>
    </source>
</evidence>
<proteinExistence type="predicted"/>
<feature type="compositionally biased region" description="Low complexity" evidence="1">
    <location>
        <begin position="320"/>
        <end position="339"/>
    </location>
</feature>
<organism evidence="2 3">
    <name type="scientific">Fasciola gigantica</name>
    <name type="common">Giant liver fluke</name>
    <dbReference type="NCBI Taxonomy" id="46835"/>
    <lineage>
        <taxon>Eukaryota</taxon>
        <taxon>Metazoa</taxon>
        <taxon>Spiralia</taxon>
        <taxon>Lophotrochozoa</taxon>
        <taxon>Platyhelminthes</taxon>
        <taxon>Trematoda</taxon>
        <taxon>Digenea</taxon>
        <taxon>Plagiorchiida</taxon>
        <taxon>Echinostomata</taxon>
        <taxon>Echinostomatoidea</taxon>
        <taxon>Fasciolidae</taxon>
        <taxon>Fasciola</taxon>
    </lineage>
</organism>
<evidence type="ECO:0000313" key="2">
    <source>
        <dbReference type="EMBL" id="TPP62783.1"/>
    </source>
</evidence>
<gene>
    <name evidence="2" type="ORF">FGIG_03644</name>
</gene>
<protein>
    <submittedName>
        <fullName evidence="2">Uncharacterized protein</fullName>
    </submittedName>
</protein>
<keyword evidence="3" id="KW-1185">Reference proteome</keyword>
<comment type="caution">
    <text evidence="2">The sequence shown here is derived from an EMBL/GenBank/DDBJ whole genome shotgun (WGS) entry which is preliminary data.</text>
</comment>
<evidence type="ECO:0000256" key="1">
    <source>
        <dbReference type="SAM" id="MobiDB-lite"/>
    </source>
</evidence>
<dbReference type="Proteomes" id="UP000316759">
    <property type="component" value="Unassembled WGS sequence"/>
</dbReference>
<accession>A0A504YN81</accession>
<name>A0A504YN81_FASGI</name>
<dbReference type="OrthoDB" id="10404287at2759"/>
<dbReference type="AlphaFoldDB" id="A0A504YN81"/>
<reference evidence="2 3" key="1">
    <citation type="submission" date="2019-04" db="EMBL/GenBank/DDBJ databases">
        <title>Annotation for the trematode Fasciola gigantica.</title>
        <authorList>
            <person name="Choi Y.-J."/>
        </authorList>
    </citation>
    <scope>NUCLEOTIDE SEQUENCE [LARGE SCALE GENOMIC DNA]</scope>
    <source>
        <strain evidence="2">Uganda_cow_1</strain>
    </source>
</reference>